<dbReference type="Pfam" id="PF17932">
    <property type="entry name" value="TetR_C_24"/>
    <property type="match status" value="1"/>
</dbReference>
<dbReference type="PRINTS" id="PR00455">
    <property type="entry name" value="HTHTETR"/>
</dbReference>
<dbReference type="SUPFAM" id="SSF48498">
    <property type="entry name" value="Tetracyclin repressor-like, C-terminal domain"/>
    <property type="match status" value="1"/>
</dbReference>
<dbReference type="Pfam" id="PF00440">
    <property type="entry name" value="TetR_N"/>
    <property type="match status" value="1"/>
</dbReference>
<dbReference type="InterPro" id="IPR041490">
    <property type="entry name" value="KstR2_TetR_C"/>
</dbReference>
<feature type="DNA-binding region" description="H-T-H motif" evidence="4">
    <location>
        <begin position="52"/>
        <end position="71"/>
    </location>
</feature>
<evidence type="ECO:0000313" key="6">
    <source>
        <dbReference type="EMBL" id="WBL34939.1"/>
    </source>
</evidence>
<keyword evidence="7" id="KW-1185">Reference proteome</keyword>
<name>A0ABY7M4A9_9CHLR</name>
<reference evidence="6 7" key="1">
    <citation type="journal article" date="2023" name="ISME J.">
        <title>Thermophilic Dehalococcoidia with unusual traits shed light on an unexpected past.</title>
        <authorList>
            <person name="Palmer M."/>
            <person name="Covington J.K."/>
            <person name="Zhou E.M."/>
            <person name="Thomas S.C."/>
            <person name="Habib N."/>
            <person name="Seymour C.O."/>
            <person name="Lai D."/>
            <person name="Johnston J."/>
            <person name="Hashimi A."/>
            <person name="Jiao J.Y."/>
            <person name="Muok A.R."/>
            <person name="Liu L."/>
            <person name="Xian W.D."/>
            <person name="Zhi X.Y."/>
            <person name="Li M.M."/>
            <person name="Silva L.P."/>
            <person name="Bowen B.P."/>
            <person name="Louie K."/>
            <person name="Briegel A."/>
            <person name="Pett-Ridge J."/>
            <person name="Weber P.K."/>
            <person name="Tocheva E.I."/>
            <person name="Woyke T."/>
            <person name="Northen T.R."/>
            <person name="Mayali X."/>
            <person name="Li W.J."/>
            <person name="Hedlund B.P."/>
        </authorList>
    </citation>
    <scope>NUCLEOTIDE SEQUENCE [LARGE SCALE GENOMIC DNA]</scope>
    <source>
        <strain evidence="6 7">YIM 72310</strain>
    </source>
</reference>
<dbReference type="InterPro" id="IPR001647">
    <property type="entry name" value="HTH_TetR"/>
</dbReference>
<dbReference type="EMBL" id="CP115149">
    <property type="protein sequence ID" value="WBL34939.1"/>
    <property type="molecule type" value="Genomic_DNA"/>
</dbReference>
<evidence type="ECO:0000256" key="4">
    <source>
        <dbReference type="PROSITE-ProRule" id="PRU00335"/>
    </source>
</evidence>
<dbReference type="Proteomes" id="UP001212803">
    <property type="component" value="Chromosome"/>
</dbReference>
<dbReference type="InterPro" id="IPR009057">
    <property type="entry name" value="Homeodomain-like_sf"/>
</dbReference>
<organism evidence="6 7">
    <name type="scientific">Tepidiforma flava</name>
    <dbReference type="NCBI Taxonomy" id="3004094"/>
    <lineage>
        <taxon>Bacteria</taxon>
        <taxon>Bacillati</taxon>
        <taxon>Chloroflexota</taxon>
        <taxon>Tepidiformia</taxon>
        <taxon>Tepidiformales</taxon>
        <taxon>Tepidiformaceae</taxon>
        <taxon>Tepidiforma</taxon>
    </lineage>
</organism>
<sequence>MREFSAGEGTMGDEFGLRGYRVQDPARAEARRREIMRAMAEVVLEKGLPDATLEDVAAKMGTSRAVIYYQFRSKEDLWVEVAVEAVRTAERRLRAIIAAAPGPEAALFNALRDLLIMGEHHTIVRASYVGGRSRNLSPEGRERVREADRDYEHALMDVVKWGVDAGVFIPRDARLVAYTLMFATNNNFSWRRPGGPLTFEYILAELPAMLLNSVLLEPRVFEPHGPHPLPPVIDPGEV</sequence>
<keyword evidence="1" id="KW-0805">Transcription regulation</keyword>
<dbReference type="PANTHER" id="PTHR30055:SF234">
    <property type="entry name" value="HTH-TYPE TRANSCRIPTIONAL REGULATOR BETI"/>
    <property type="match status" value="1"/>
</dbReference>
<dbReference type="InterPro" id="IPR050109">
    <property type="entry name" value="HTH-type_TetR-like_transc_reg"/>
</dbReference>
<feature type="domain" description="HTH tetR-type" evidence="5">
    <location>
        <begin position="29"/>
        <end position="89"/>
    </location>
</feature>
<evidence type="ECO:0000256" key="2">
    <source>
        <dbReference type="ARBA" id="ARBA00023125"/>
    </source>
</evidence>
<evidence type="ECO:0000256" key="3">
    <source>
        <dbReference type="ARBA" id="ARBA00023163"/>
    </source>
</evidence>
<protein>
    <submittedName>
        <fullName evidence="6">TetR/AcrR family transcriptional regulator</fullName>
    </submittedName>
</protein>
<dbReference type="Gene3D" id="1.10.10.60">
    <property type="entry name" value="Homeodomain-like"/>
    <property type="match status" value="1"/>
</dbReference>
<dbReference type="PROSITE" id="PS50977">
    <property type="entry name" value="HTH_TETR_2"/>
    <property type="match status" value="1"/>
</dbReference>
<dbReference type="RefSeq" id="WP_270055467.1">
    <property type="nucleotide sequence ID" value="NZ_CP115149.1"/>
</dbReference>
<evidence type="ECO:0000256" key="1">
    <source>
        <dbReference type="ARBA" id="ARBA00023015"/>
    </source>
</evidence>
<evidence type="ECO:0000313" key="7">
    <source>
        <dbReference type="Proteomes" id="UP001212803"/>
    </source>
</evidence>
<keyword evidence="2 4" id="KW-0238">DNA-binding</keyword>
<keyword evidence="3" id="KW-0804">Transcription</keyword>
<dbReference type="Gene3D" id="1.10.357.10">
    <property type="entry name" value="Tetracycline Repressor, domain 2"/>
    <property type="match status" value="1"/>
</dbReference>
<evidence type="ECO:0000259" key="5">
    <source>
        <dbReference type="PROSITE" id="PS50977"/>
    </source>
</evidence>
<proteinExistence type="predicted"/>
<dbReference type="SUPFAM" id="SSF46689">
    <property type="entry name" value="Homeodomain-like"/>
    <property type="match status" value="1"/>
</dbReference>
<dbReference type="InterPro" id="IPR036271">
    <property type="entry name" value="Tet_transcr_reg_TetR-rel_C_sf"/>
</dbReference>
<dbReference type="PANTHER" id="PTHR30055">
    <property type="entry name" value="HTH-TYPE TRANSCRIPTIONAL REGULATOR RUTR"/>
    <property type="match status" value="1"/>
</dbReference>
<accession>A0ABY7M4A9</accession>
<gene>
    <name evidence="6" type="ORF">O0235_09045</name>
</gene>